<accession>A0ACA9K9L2</accession>
<dbReference type="Proteomes" id="UP000789366">
    <property type="component" value="Unassembled WGS sequence"/>
</dbReference>
<protein>
    <submittedName>
        <fullName evidence="1">6933_t:CDS:1</fullName>
    </submittedName>
</protein>
<evidence type="ECO:0000313" key="2">
    <source>
        <dbReference type="Proteomes" id="UP000789366"/>
    </source>
</evidence>
<comment type="caution">
    <text evidence="1">The sequence shown here is derived from an EMBL/GenBank/DDBJ whole genome shotgun (WGS) entry which is preliminary data.</text>
</comment>
<organism evidence="1 2">
    <name type="scientific">Cetraspora pellucida</name>
    <dbReference type="NCBI Taxonomy" id="1433469"/>
    <lineage>
        <taxon>Eukaryota</taxon>
        <taxon>Fungi</taxon>
        <taxon>Fungi incertae sedis</taxon>
        <taxon>Mucoromycota</taxon>
        <taxon>Glomeromycotina</taxon>
        <taxon>Glomeromycetes</taxon>
        <taxon>Diversisporales</taxon>
        <taxon>Gigasporaceae</taxon>
        <taxon>Cetraspora</taxon>
    </lineage>
</organism>
<gene>
    <name evidence="1" type="ORF">SPELUC_LOCUS1146</name>
</gene>
<name>A0ACA9K9L2_9GLOM</name>
<keyword evidence="2" id="KW-1185">Reference proteome</keyword>
<proteinExistence type="predicted"/>
<dbReference type="EMBL" id="CAJVPW010000555">
    <property type="protein sequence ID" value="CAG8458389.1"/>
    <property type="molecule type" value="Genomic_DNA"/>
</dbReference>
<sequence length="367" mass="42121">MTKKKKGGKAHDALLNQNGFEHTNNETEFSNHNGVEQRINDDNKKKWKNMSVRTFWTFIMIGGFFICLALGHSMVVILVVIIQTCVFKEVIALTHVPSKEKKLPWFKSLNCTNYFLYGESIIYYFKKAVLVDALLLPLATHHRFISFTLYCIGFVLFVANLKKGHYKFQFTQFAWTHMTLLIVWASLLMRWDYMICPVSKDLSSTFAWSGMTCEPNLVFIPQKYMLSPWLSSLLRRFTFTDIRWVWIAPFQWHVLVMACFASLIAPFGGFFASGVKRAFNLKDFGDSIPGHGGITDRMDCQFLMGLFSYMYYQSFIKTTSLSVGTVLYTIVNSLKPSEQLELLDSLQQYLIGQGLLEEGKVACVSTV</sequence>
<reference evidence="1" key="1">
    <citation type="submission" date="2021-06" db="EMBL/GenBank/DDBJ databases">
        <authorList>
            <person name="Kallberg Y."/>
            <person name="Tangrot J."/>
            <person name="Rosling A."/>
        </authorList>
    </citation>
    <scope>NUCLEOTIDE SEQUENCE</scope>
    <source>
        <strain evidence="1">28 12/20/2015</strain>
    </source>
</reference>
<evidence type="ECO:0000313" key="1">
    <source>
        <dbReference type="EMBL" id="CAG8458389.1"/>
    </source>
</evidence>